<accession>A0A379EF66</accession>
<dbReference type="RefSeq" id="WP_004339168.1">
    <property type="nucleotide sequence ID" value="NZ_UGTL01000002.1"/>
</dbReference>
<dbReference type="SUPFAM" id="SSF55486">
    <property type="entry name" value="Metalloproteases ('zincins'), catalytic domain"/>
    <property type="match status" value="1"/>
</dbReference>
<evidence type="ECO:0000313" key="2">
    <source>
        <dbReference type="EMBL" id="SUB97420.1"/>
    </source>
</evidence>
<dbReference type="EMBL" id="UGTL01000002">
    <property type="protein sequence ID" value="SUB97420.1"/>
    <property type="molecule type" value="Genomic_DNA"/>
</dbReference>
<dbReference type="GeneID" id="91083818"/>
<reference evidence="2 3" key="1">
    <citation type="submission" date="2018-06" db="EMBL/GenBank/DDBJ databases">
        <authorList>
            <consortium name="Pathogen Informatics"/>
            <person name="Doyle S."/>
        </authorList>
    </citation>
    <scope>NUCLEOTIDE SEQUENCE [LARGE SCALE GENOMIC DNA]</scope>
    <source>
        <strain evidence="2 3">NCTC11157</strain>
    </source>
</reference>
<protein>
    <submittedName>
        <fullName evidence="2">Uncharacterized protein</fullName>
    </submittedName>
</protein>
<dbReference type="Proteomes" id="UP000254072">
    <property type="component" value="Unassembled WGS sequence"/>
</dbReference>
<evidence type="ECO:0000313" key="3">
    <source>
        <dbReference type="Proteomes" id="UP000254072"/>
    </source>
</evidence>
<dbReference type="AlphaFoldDB" id="A0A379EF66"/>
<name>A0A379EF66_9BACT</name>
<organism evidence="2 3">
    <name type="scientific">Prevotella disiens</name>
    <dbReference type="NCBI Taxonomy" id="28130"/>
    <lineage>
        <taxon>Bacteria</taxon>
        <taxon>Pseudomonadati</taxon>
        <taxon>Bacteroidota</taxon>
        <taxon>Bacteroidia</taxon>
        <taxon>Bacteroidales</taxon>
        <taxon>Prevotellaceae</taxon>
        <taxon>Prevotella</taxon>
    </lineage>
</organism>
<evidence type="ECO:0000256" key="1">
    <source>
        <dbReference type="SAM" id="MobiDB-lite"/>
    </source>
</evidence>
<proteinExistence type="predicted"/>
<feature type="compositionally biased region" description="Basic and acidic residues" evidence="1">
    <location>
        <begin position="134"/>
        <end position="145"/>
    </location>
</feature>
<gene>
    <name evidence="2" type="ORF">NCTC11157_02204</name>
</gene>
<feature type="region of interest" description="Disordered" evidence="1">
    <location>
        <begin position="109"/>
        <end position="145"/>
    </location>
</feature>
<dbReference type="GeneID" id="78531752"/>
<sequence length="145" mass="15621">MNRSVGSLGFAVVGTSNHGSNDAFEVVPDDKLNKNVNGVTLGGNYIQVKKSREGTETGAHEIAHAMGVVHSSKGLMTAESSSSFRNKELDKGSIKDMIQYPLKGKVNSEYNQEKGQIPAGKGTLRNNSPFSIKDLQRGKIKSKEL</sequence>